<dbReference type="RefSeq" id="WP_072401119.1">
    <property type="nucleotide sequence ID" value="NZ_FPKV01000002.1"/>
</dbReference>
<dbReference type="SUPFAM" id="SSF53474">
    <property type="entry name" value="alpha/beta-Hydrolases"/>
    <property type="match status" value="1"/>
</dbReference>
<dbReference type="EMBL" id="FPKV01000002">
    <property type="protein sequence ID" value="SFZ91519.1"/>
    <property type="molecule type" value="Genomic_DNA"/>
</dbReference>
<evidence type="ECO:0000256" key="1">
    <source>
        <dbReference type="ARBA" id="ARBA00022487"/>
    </source>
</evidence>
<dbReference type="Gene3D" id="3.40.50.1820">
    <property type="entry name" value="alpha/beta hydrolase"/>
    <property type="match status" value="1"/>
</dbReference>
<dbReference type="Proteomes" id="UP000182544">
    <property type="component" value="Unassembled WGS sequence"/>
</dbReference>
<sequence>MTTKLNIKPTVLFLLLSIFFVVTSSAQNIPLVYNLENTGINCSEPILSNIEELPIINPLTDPFEWSNKSGRSTKFEDWKCRRLEIKAEIEYYEIGEKPNRPENITASFSNDTLTVNVTVNGNTLTLTSHILLPNGNGPFPAVIGVGRGSGSLPEDIFSSRNIAQITFNFTQVMSHTQTRGNEPINKLYPELEYFGAYSAWSWGVSRIIDGLELVSNDLNIDLKHIAVTGCSFAGKMALFAGAFDERIALTIAQESGGGGAASWRVSETLGNVETLGRTSHAWFIEDLFKFSNSVPKLPFDHHELMAMVAPRALLILGNPDYEWLADESGYVSSRAAHEVWKTFGIGDRFGFSIVAGHNHCALPDSQKPEVEAFVAKFLLGNKDVNTNVQIHPFEDVDYAQWYNWWGTGNPIFIKQN</sequence>
<protein>
    <recommendedName>
        <fullName evidence="4">4-O-methyl-glucuronoyl methylesterase-like domain-containing protein</fullName>
    </recommendedName>
</protein>
<dbReference type="AlphaFoldDB" id="A0A1K2IGL4"/>
<evidence type="ECO:0000259" key="4">
    <source>
        <dbReference type="Pfam" id="PF22244"/>
    </source>
</evidence>
<keyword evidence="3" id="KW-0378">Hydrolase</keyword>
<evidence type="ECO:0000313" key="6">
    <source>
        <dbReference type="Proteomes" id="UP000182544"/>
    </source>
</evidence>
<dbReference type="Pfam" id="PF22244">
    <property type="entry name" value="GCE_fung"/>
    <property type="match status" value="1"/>
</dbReference>
<keyword evidence="2" id="KW-0732">Signal</keyword>
<proteinExistence type="predicted"/>
<evidence type="ECO:0000256" key="2">
    <source>
        <dbReference type="ARBA" id="ARBA00022729"/>
    </source>
</evidence>
<dbReference type="InterPro" id="IPR054579">
    <property type="entry name" value="GCE-like_dom"/>
</dbReference>
<organism evidence="5 6">
    <name type="scientific">Flaviramulus basaltis</name>
    <dbReference type="NCBI Taxonomy" id="369401"/>
    <lineage>
        <taxon>Bacteria</taxon>
        <taxon>Pseudomonadati</taxon>
        <taxon>Bacteroidota</taxon>
        <taxon>Flavobacteriia</taxon>
        <taxon>Flavobacteriales</taxon>
        <taxon>Flavobacteriaceae</taxon>
        <taxon>Flaviramulus</taxon>
    </lineage>
</organism>
<reference evidence="5 6" key="1">
    <citation type="submission" date="2016-10" db="EMBL/GenBank/DDBJ databases">
        <authorList>
            <person name="de Groot N.N."/>
        </authorList>
    </citation>
    <scope>NUCLEOTIDE SEQUENCE [LARGE SCALE GENOMIC DNA]</scope>
    <source>
        <strain evidence="5 6">DSM 18180</strain>
    </source>
</reference>
<name>A0A1K2IGL4_9FLAO</name>
<keyword evidence="6" id="KW-1185">Reference proteome</keyword>
<gene>
    <name evidence="5" type="ORF">SAMN05428642_102113</name>
</gene>
<evidence type="ECO:0000256" key="3">
    <source>
        <dbReference type="ARBA" id="ARBA00022801"/>
    </source>
</evidence>
<keyword evidence="1" id="KW-0719">Serine esterase</keyword>
<dbReference type="OrthoDB" id="9809261at2"/>
<accession>A0A1K2IGL4</accession>
<dbReference type="GO" id="GO:0052689">
    <property type="term" value="F:carboxylic ester hydrolase activity"/>
    <property type="evidence" value="ECO:0007669"/>
    <property type="project" value="UniProtKB-KW"/>
</dbReference>
<evidence type="ECO:0000313" key="5">
    <source>
        <dbReference type="EMBL" id="SFZ91519.1"/>
    </source>
</evidence>
<feature type="domain" description="4-O-methyl-glucuronoyl methylesterase-like" evidence="4">
    <location>
        <begin position="115"/>
        <end position="344"/>
    </location>
</feature>
<dbReference type="STRING" id="369401.SAMN05428642_102113"/>
<dbReference type="InterPro" id="IPR029058">
    <property type="entry name" value="AB_hydrolase_fold"/>
</dbReference>